<proteinExistence type="predicted"/>
<dbReference type="InterPro" id="IPR050796">
    <property type="entry name" value="SCF_F-box_component"/>
</dbReference>
<name>A0A7J6W7W7_THATH</name>
<sequence length="416" mass="47129">MERIPRDLTLNIFSRLPVYSLLSCKCVCKHWFNLTSDPILSTLRNQLTTTNSITEAIVVTYLPGNQLFFVAEKENTAENHFYSTIIKKKIDISFIHDDSSKIIVSLVGVCNGLLCLVNIRIIGFRSNPFESIHVLNPITGDHLELIPKFENPICRHGLQTYCIILGFGFDEIHRVFKVVAFIFRYDSSIDDNIVDDDDDMTEMLVYTIGGGGGGGATGNNLWRRAFGNVPYILRYHFGPESHKASNVYVNGCLHWVTRTLVQNSLDYKLVILSFHLGYEDFGFIQTPEEIIGELYLLMQSSYYSLAVLDNCLSFVDSKHDEVIDIWLSKNDGGNQSWIKYFSIQKQLVLERGFGHQVMPIKQKMNGEILLLANYHMVVYNPQNKTCRPFAFDDDPEEISGAIAFPFVGSFINAAGS</sequence>
<dbReference type="SUPFAM" id="SSF81383">
    <property type="entry name" value="F-box domain"/>
    <property type="match status" value="1"/>
</dbReference>
<dbReference type="PANTHER" id="PTHR31672:SF13">
    <property type="entry name" value="F-BOX PROTEIN CPR30-LIKE"/>
    <property type="match status" value="1"/>
</dbReference>
<dbReference type="AlphaFoldDB" id="A0A7J6W7W7"/>
<dbReference type="Pfam" id="PF08268">
    <property type="entry name" value="FBA_3"/>
    <property type="match status" value="1"/>
</dbReference>
<gene>
    <name evidence="2" type="ORF">FRX31_017387</name>
</gene>
<reference evidence="2 3" key="1">
    <citation type="submission" date="2020-06" db="EMBL/GenBank/DDBJ databases">
        <title>Transcriptomic and genomic resources for Thalictrum thalictroides and T. hernandezii: Facilitating candidate gene discovery in an emerging model plant lineage.</title>
        <authorList>
            <person name="Arias T."/>
            <person name="Riano-Pachon D.M."/>
            <person name="Di Stilio V.S."/>
        </authorList>
    </citation>
    <scope>NUCLEOTIDE SEQUENCE [LARGE SCALE GENOMIC DNA]</scope>
    <source>
        <strain evidence="3">cv. WT478/WT964</strain>
        <tissue evidence="2">Leaves</tissue>
    </source>
</reference>
<dbReference type="OrthoDB" id="1414876at2759"/>
<accession>A0A7J6W7W7</accession>
<evidence type="ECO:0000313" key="2">
    <source>
        <dbReference type="EMBL" id="KAF5193027.1"/>
    </source>
</evidence>
<dbReference type="InterPro" id="IPR017451">
    <property type="entry name" value="F-box-assoc_interact_dom"/>
</dbReference>
<dbReference type="InterPro" id="IPR036047">
    <property type="entry name" value="F-box-like_dom_sf"/>
</dbReference>
<dbReference type="InterPro" id="IPR001810">
    <property type="entry name" value="F-box_dom"/>
</dbReference>
<feature type="domain" description="F-box" evidence="1">
    <location>
        <begin position="1"/>
        <end position="47"/>
    </location>
</feature>
<dbReference type="InterPro" id="IPR013187">
    <property type="entry name" value="F-box-assoc_dom_typ3"/>
</dbReference>
<evidence type="ECO:0000313" key="3">
    <source>
        <dbReference type="Proteomes" id="UP000554482"/>
    </source>
</evidence>
<dbReference type="EMBL" id="JABWDY010020598">
    <property type="protein sequence ID" value="KAF5193027.1"/>
    <property type="molecule type" value="Genomic_DNA"/>
</dbReference>
<protein>
    <submittedName>
        <fullName evidence="2">F-box protein</fullName>
    </submittedName>
</protein>
<keyword evidence="3" id="KW-1185">Reference proteome</keyword>
<organism evidence="2 3">
    <name type="scientific">Thalictrum thalictroides</name>
    <name type="common">Rue-anemone</name>
    <name type="synonym">Anemone thalictroides</name>
    <dbReference type="NCBI Taxonomy" id="46969"/>
    <lineage>
        <taxon>Eukaryota</taxon>
        <taxon>Viridiplantae</taxon>
        <taxon>Streptophyta</taxon>
        <taxon>Embryophyta</taxon>
        <taxon>Tracheophyta</taxon>
        <taxon>Spermatophyta</taxon>
        <taxon>Magnoliopsida</taxon>
        <taxon>Ranunculales</taxon>
        <taxon>Ranunculaceae</taxon>
        <taxon>Thalictroideae</taxon>
        <taxon>Thalictrum</taxon>
    </lineage>
</organism>
<dbReference type="Proteomes" id="UP000554482">
    <property type="component" value="Unassembled WGS sequence"/>
</dbReference>
<dbReference type="Gene3D" id="1.20.1280.50">
    <property type="match status" value="1"/>
</dbReference>
<comment type="caution">
    <text evidence="2">The sequence shown here is derived from an EMBL/GenBank/DDBJ whole genome shotgun (WGS) entry which is preliminary data.</text>
</comment>
<dbReference type="NCBIfam" id="TIGR01640">
    <property type="entry name" value="F_box_assoc_1"/>
    <property type="match status" value="1"/>
</dbReference>
<dbReference type="PROSITE" id="PS50181">
    <property type="entry name" value="FBOX"/>
    <property type="match status" value="1"/>
</dbReference>
<dbReference type="SMART" id="SM00256">
    <property type="entry name" value="FBOX"/>
    <property type="match status" value="1"/>
</dbReference>
<evidence type="ECO:0000259" key="1">
    <source>
        <dbReference type="PROSITE" id="PS50181"/>
    </source>
</evidence>
<dbReference type="PANTHER" id="PTHR31672">
    <property type="entry name" value="BNACNNG10540D PROTEIN"/>
    <property type="match status" value="1"/>
</dbReference>
<dbReference type="Pfam" id="PF12937">
    <property type="entry name" value="F-box-like"/>
    <property type="match status" value="1"/>
</dbReference>